<dbReference type="AlphaFoldDB" id="A0A2P2GH08"/>
<reference evidence="7 8" key="1">
    <citation type="submission" date="2015-05" db="EMBL/GenBank/DDBJ databases">
        <title>Draft Genome assembly of Streptomyces showdoensis.</title>
        <authorList>
            <person name="Thapa K.K."/>
            <person name="Metsa-Ketela M."/>
        </authorList>
    </citation>
    <scope>NUCLEOTIDE SEQUENCE [LARGE SCALE GENOMIC DNA]</scope>
    <source>
        <strain evidence="7 8">ATCC 15227</strain>
    </source>
</reference>
<evidence type="ECO:0000256" key="2">
    <source>
        <dbReference type="ARBA" id="ARBA00023015"/>
    </source>
</evidence>
<dbReference type="PANTHER" id="PTHR30055">
    <property type="entry name" value="HTH-TYPE TRANSCRIPTIONAL REGULATOR RUTR"/>
    <property type="match status" value="1"/>
</dbReference>
<feature type="DNA-binding region" description="H-T-H motif" evidence="5">
    <location>
        <begin position="30"/>
        <end position="49"/>
    </location>
</feature>
<dbReference type="PANTHER" id="PTHR30055:SF234">
    <property type="entry name" value="HTH-TYPE TRANSCRIPTIONAL REGULATOR BETI"/>
    <property type="match status" value="1"/>
</dbReference>
<keyword evidence="1" id="KW-0678">Repressor</keyword>
<evidence type="ECO:0000256" key="4">
    <source>
        <dbReference type="ARBA" id="ARBA00023163"/>
    </source>
</evidence>
<dbReference type="InterPro" id="IPR009057">
    <property type="entry name" value="Homeodomain-like_sf"/>
</dbReference>
<proteinExistence type="predicted"/>
<organism evidence="7 8">
    <name type="scientific">Streptomyces showdoensis</name>
    <dbReference type="NCBI Taxonomy" id="68268"/>
    <lineage>
        <taxon>Bacteria</taxon>
        <taxon>Bacillati</taxon>
        <taxon>Actinomycetota</taxon>
        <taxon>Actinomycetes</taxon>
        <taxon>Kitasatosporales</taxon>
        <taxon>Streptomycetaceae</taxon>
        <taxon>Streptomyces</taxon>
    </lineage>
</organism>
<keyword evidence="4" id="KW-0804">Transcription</keyword>
<keyword evidence="2" id="KW-0805">Transcription regulation</keyword>
<evidence type="ECO:0000256" key="1">
    <source>
        <dbReference type="ARBA" id="ARBA00022491"/>
    </source>
</evidence>
<dbReference type="Gene3D" id="1.10.357.10">
    <property type="entry name" value="Tetracycline Repressor, domain 2"/>
    <property type="match status" value="1"/>
</dbReference>
<keyword evidence="8" id="KW-1185">Reference proteome</keyword>
<dbReference type="GO" id="GO:0003700">
    <property type="term" value="F:DNA-binding transcription factor activity"/>
    <property type="evidence" value="ECO:0007669"/>
    <property type="project" value="TreeGrafter"/>
</dbReference>
<dbReference type="InterPro" id="IPR039538">
    <property type="entry name" value="BetI_C"/>
</dbReference>
<dbReference type="Proteomes" id="UP000265325">
    <property type="component" value="Unassembled WGS sequence"/>
</dbReference>
<sequence>MSRRSADERREQLIDAAIRVMIRDGVAKATTRAVVAEAGLPLGAFHYCFRAKEQLLHSVIERIMLRALDPPASPAAGEGTVDEVVRGTLRAYWERVRQNPDEHLLTYELTQYALRKPGLADVARGQYRHYTEVSLRQLESIARRSGAEWTLPLPVLARYGLSVLDGLTLNWLIDRDDEAAAAALDAYADHLVTLVRPVAEPAAAV</sequence>
<dbReference type="PROSITE" id="PS50977">
    <property type="entry name" value="HTH_TETR_2"/>
    <property type="match status" value="1"/>
</dbReference>
<feature type="domain" description="HTH tetR-type" evidence="6">
    <location>
        <begin position="7"/>
        <end position="67"/>
    </location>
</feature>
<dbReference type="InterPro" id="IPR036271">
    <property type="entry name" value="Tet_transcr_reg_TetR-rel_C_sf"/>
</dbReference>
<dbReference type="EMBL" id="LAQS01000049">
    <property type="protein sequence ID" value="KKZ70806.1"/>
    <property type="molecule type" value="Genomic_DNA"/>
</dbReference>
<dbReference type="SUPFAM" id="SSF46689">
    <property type="entry name" value="Homeodomain-like"/>
    <property type="match status" value="1"/>
</dbReference>
<dbReference type="GO" id="GO:0000976">
    <property type="term" value="F:transcription cis-regulatory region binding"/>
    <property type="evidence" value="ECO:0007669"/>
    <property type="project" value="TreeGrafter"/>
</dbReference>
<evidence type="ECO:0000256" key="3">
    <source>
        <dbReference type="ARBA" id="ARBA00023125"/>
    </source>
</evidence>
<dbReference type="SUPFAM" id="SSF48498">
    <property type="entry name" value="Tetracyclin repressor-like, C-terminal domain"/>
    <property type="match status" value="1"/>
</dbReference>
<dbReference type="RefSeq" id="WP_046910620.1">
    <property type="nucleotide sequence ID" value="NZ_BAAAXG010000002.1"/>
</dbReference>
<dbReference type="InterPro" id="IPR001647">
    <property type="entry name" value="HTH_TetR"/>
</dbReference>
<comment type="caution">
    <text evidence="7">The sequence shown here is derived from an EMBL/GenBank/DDBJ whole genome shotgun (WGS) entry which is preliminary data.</text>
</comment>
<gene>
    <name evidence="7" type="ORF">VO63_27005</name>
</gene>
<protein>
    <recommendedName>
        <fullName evidence="6">HTH tetR-type domain-containing protein</fullName>
    </recommendedName>
</protein>
<name>A0A2P2GH08_STREW</name>
<evidence type="ECO:0000256" key="5">
    <source>
        <dbReference type="PROSITE-ProRule" id="PRU00335"/>
    </source>
</evidence>
<dbReference type="Pfam" id="PF00440">
    <property type="entry name" value="TetR_N"/>
    <property type="match status" value="1"/>
</dbReference>
<evidence type="ECO:0000313" key="7">
    <source>
        <dbReference type="EMBL" id="KKZ70806.1"/>
    </source>
</evidence>
<dbReference type="InterPro" id="IPR050109">
    <property type="entry name" value="HTH-type_TetR-like_transc_reg"/>
</dbReference>
<keyword evidence="3 5" id="KW-0238">DNA-binding</keyword>
<dbReference type="Pfam" id="PF13977">
    <property type="entry name" value="TetR_C_6"/>
    <property type="match status" value="1"/>
</dbReference>
<evidence type="ECO:0000259" key="6">
    <source>
        <dbReference type="PROSITE" id="PS50977"/>
    </source>
</evidence>
<dbReference type="OrthoDB" id="5242433at2"/>
<evidence type="ECO:0000313" key="8">
    <source>
        <dbReference type="Proteomes" id="UP000265325"/>
    </source>
</evidence>
<accession>A0A2P2GH08</accession>